<dbReference type="InterPro" id="IPR012340">
    <property type="entry name" value="NA-bd_OB-fold"/>
</dbReference>
<dbReference type="GO" id="GO:0006402">
    <property type="term" value="P:mRNA catabolic process"/>
    <property type="evidence" value="ECO:0007669"/>
    <property type="project" value="TreeGrafter"/>
</dbReference>
<gene>
    <name evidence="3" type="ORF">H109_02237</name>
</gene>
<dbReference type="SUPFAM" id="SSF50249">
    <property type="entry name" value="Nucleic acid-binding proteins"/>
    <property type="match status" value="1"/>
</dbReference>
<dbReference type="OrthoDB" id="2285229at2759"/>
<feature type="region of interest" description="Disordered" evidence="1">
    <location>
        <begin position="59"/>
        <end position="78"/>
    </location>
</feature>
<feature type="region of interest" description="Disordered" evidence="1">
    <location>
        <begin position="405"/>
        <end position="438"/>
    </location>
</feature>
<dbReference type="InterPro" id="IPR056625">
    <property type="entry name" value="SH3_CYT4"/>
</dbReference>
<feature type="domain" description="RNB" evidence="2">
    <location>
        <begin position="549"/>
        <end position="893"/>
    </location>
</feature>
<proteinExistence type="predicted"/>
<comment type="caution">
    <text evidence="3">The sequence shown here is derived from an EMBL/GenBank/DDBJ whole genome shotgun (WGS) entry which is preliminary data.</text>
</comment>
<dbReference type="STRING" id="1215338.A0A059JDK6"/>
<evidence type="ECO:0000256" key="1">
    <source>
        <dbReference type="SAM" id="MobiDB-lite"/>
    </source>
</evidence>
<dbReference type="PANTHER" id="PTHR23355:SF65">
    <property type="entry name" value="EXORIBONUCLEASE CYT-4, PUTATIVE (AFU_ORTHOLOGUE AFUA_7G01550)-RELATED"/>
    <property type="match status" value="1"/>
</dbReference>
<dbReference type="HOGENOM" id="CLU_002512_0_1_1"/>
<dbReference type="OMA" id="WPYFFPR"/>
<accession>A0A059JDK6</accession>
<evidence type="ECO:0000313" key="4">
    <source>
        <dbReference type="Proteomes" id="UP000024533"/>
    </source>
</evidence>
<dbReference type="InterPro" id="IPR056624">
    <property type="entry name" value="WH_CYT4"/>
</dbReference>
<dbReference type="InterPro" id="IPR057912">
    <property type="entry name" value="OB_CYT4_C"/>
</dbReference>
<dbReference type="GO" id="GO:0000932">
    <property type="term" value="C:P-body"/>
    <property type="evidence" value="ECO:0007669"/>
    <property type="project" value="TreeGrafter"/>
</dbReference>
<evidence type="ECO:0000259" key="2">
    <source>
        <dbReference type="SMART" id="SM00955"/>
    </source>
</evidence>
<dbReference type="PANTHER" id="PTHR23355">
    <property type="entry name" value="RIBONUCLEASE"/>
    <property type="match status" value="1"/>
</dbReference>
<name>A0A059JDK6_TRIIM</name>
<dbReference type="GO" id="GO:0003723">
    <property type="term" value="F:RNA binding"/>
    <property type="evidence" value="ECO:0007669"/>
    <property type="project" value="InterPro"/>
</dbReference>
<dbReference type="Proteomes" id="UP000024533">
    <property type="component" value="Unassembled WGS sequence"/>
</dbReference>
<dbReference type="AlphaFoldDB" id="A0A059JDK6"/>
<sequence>MSSCRWMRSSLDISGKLGRPFVCSQCATALGRNLSRSVDVSSRYSLLYRGNGSVQYGSVPRRSFSSTGNARSSTESSLMDDRMRELIEQDMKRTDDIRTYLRKWIEKQPKTLDPIMEFNGTAIAPSTQKVGGMFLDNSVLSDSLPELLGNSDLEGDPLPFLRPGDLVQLRHQNGSSSGQLAVYLRTVNDQQQFYTTRGKWRIARPSEVNYITKHRFSPELLEPIFPYLPTTVIAKGNMPQLAMEGGVPRHIGATLLNSILEFEGAASKTFAENATILNSVHDRLAKDTEPVTLTLEQIASQLLGRDPNTLSKADRYAIHQAIDQNPVSIVANQSLSVVESYTFRPKAQTELINRVIKWMREYQTLRSSGMGKKEKRSSNRNPIGQFVRTARQWIYRSRASRKPTQAYSLSPRIDSVGDPESQAEQLKESSKPSTPSFSETDRDIIEFLRLWILPPLFVRDSSLRSTGSFILFHIGLYDNFNLNEATGYLALQELGILTPWENIHVLNEQVALPGHGLSPVSDAIVEECNRFCEMPSCIDTLVDSMKDFRKDWGETPVFCVDSASAAEIDDGFSLERIPDSSDRFWVHIHVANPSAFIPHDHLLAKGASHFKRSFYTPERVYPMFPPSLTSDKFSLGPGKPTITFSAVVNMEGEILDTKITHGYINNVVYITPDRLRIMFGIDINENPSMSLEVGGTPKGPERPELQDHISEEHKAILETMERLLAGRREKRMKKGAIEFFSNYPSSPLVSGGEEGVRSYTGDISGRYDYNDDPTIGVSGQFTQSDGSLEATKTDFVAHAMLLGGEIAAQWCKERNVPVIFSAAAYNLDKVTTEDQGEFVPGSSPYSQLPRAFSSSKPTPHITLGMDQYSKCTSPLRRYSDLIVHWQVEAALRHEAKQSMADQSEKYPNQVDETILPFSREDIKAIIVRSNWQNKAADRAQVLSREFWVLQALFRAHYFGEANLPEGFQCVIVSQLPASSNSASEPDETRYTANLLPFRVRCVVTTDKSCPEFRPGDLVEATISNVNLYTVLLGLRAVRLVHRPEKSRATVPLGFLH</sequence>
<dbReference type="EMBL" id="AOKY01000166">
    <property type="protein sequence ID" value="KDB25945.1"/>
    <property type="molecule type" value="Genomic_DNA"/>
</dbReference>
<dbReference type="GO" id="GO:0000175">
    <property type="term" value="F:3'-5'-RNA exonuclease activity"/>
    <property type="evidence" value="ECO:0007669"/>
    <property type="project" value="TreeGrafter"/>
</dbReference>
<dbReference type="Pfam" id="PF23216">
    <property type="entry name" value="WHD_CYT4"/>
    <property type="match status" value="1"/>
</dbReference>
<organism evidence="3 4">
    <name type="scientific">Trichophyton interdigitale (strain MR816)</name>
    <dbReference type="NCBI Taxonomy" id="1215338"/>
    <lineage>
        <taxon>Eukaryota</taxon>
        <taxon>Fungi</taxon>
        <taxon>Dikarya</taxon>
        <taxon>Ascomycota</taxon>
        <taxon>Pezizomycotina</taxon>
        <taxon>Eurotiomycetes</taxon>
        <taxon>Eurotiomycetidae</taxon>
        <taxon>Onygenales</taxon>
        <taxon>Arthrodermataceae</taxon>
        <taxon>Trichophyton</taxon>
    </lineage>
</organism>
<dbReference type="Pfam" id="PF23214">
    <property type="entry name" value="SH3_CYT4"/>
    <property type="match status" value="1"/>
</dbReference>
<dbReference type="InterPro" id="IPR001900">
    <property type="entry name" value="RNase_II/R"/>
</dbReference>
<dbReference type="InterPro" id="IPR050180">
    <property type="entry name" value="RNR_Ribonuclease"/>
</dbReference>
<reference evidence="3 4" key="1">
    <citation type="submission" date="2014-02" db="EMBL/GenBank/DDBJ databases">
        <title>The Genome Sequence of Trichophyton interdigitale MR816.</title>
        <authorList>
            <consortium name="The Broad Institute Genomics Platform"/>
            <person name="Cuomo C.A."/>
            <person name="White T.C."/>
            <person name="Graser Y."/>
            <person name="Martinez-Rossi N."/>
            <person name="Heitman J."/>
            <person name="Young S.K."/>
            <person name="Zeng Q."/>
            <person name="Gargeya S."/>
            <person name="Abouelleil A."/>
            <person name="Alvarado L."/>
            <person name="Chapman S.B."/>
            <person name="Gainer-Dewar J."/>
            <person name="Goldberg J."/>
            <person name="Griggs A."/>
            <person name="Gujja S."/>
            <person name="Hansen M."/>
            <person name="Howarth C."/>
            <person name="Imamovic A."/>
            <person name="Larimer J."/>
            <person name="Martinez D."/>
            <person name="Murphy C."/>
            <person name="Pearson M.D."/>
            <person name="Persinoti G."/>
            <person name="Poon T."/>
            <person name="Priest M."/>
            <person name="Roberts A.D."/>
            <person name="Saif S."/>
            <person name="Shea T.D."/>
            <person name="Sykes S.N."/>
            <person name="Wortman J."/>
            <person name="Nusbaum C."/>
            <person name="Birren B."/>
        </authorList>
    </citation>
    <scope>NUCLEOTIDE SEQUENCE [LARGE SCALE GENOMIC DNA]</scope>
    <source>
        <strain evidence="3 4">MR816</strain>
    </source>
</reference>
<feature type="compositionally biased region" description="Polar residues" evidence="1">
    <location>
        <begin position="63"/>
        <end position="77"/>
    </location>
</feature>
<dbReference type="Pfam" id="PF25522">
    <property type="entry name" value="OB_cyt-4"/>
    <property type="match status" value="1"/>
</dbReference>
<keyword evidence="4" id="KW-1185">Reference proteome</keyword>
<dbReference type="SMART" id="SM00955">
    <property type="entry name" value="RNB"/>
    <property type="match status" value="1"/>
</dbReference>
<protein>
    <recommendedName>
        <fullName evidence="2">RNB domain-containing protein</fullName>
    </recommendedName>
</protein>
<dbReference type="Pfam" id="PF00773">
    <property type="entry name" value="RNB"/>
    <property type="match status" value="2"/>
</dbReference>
<evidence type="ECO:0000313" key="3">
    <source>
        <dbReference type="EMBL" id="KDB25945.1"/>
    </source>
</evidence>